<dbReference type="OrthoDB" id="9811577at2"/>
<reference evidence="1 2" key="1">
    <citation type="journal article" date="2018" name="Sci. Rep.">
        <title>A novel species of the marine cyanobacterium Acaryochloris with a unique pigment content and lifestyle.</title>
        <authorList>
            <person name="Partensky F."/>
            <person name="Six C."/>
            <person name="Ratin M."/>
            <person name="Garczarek L."/>
            <person name="Vaulot D."/>
            <person name="Probert I."/>
            <person name="Calteau A."/>
            <person name="Gourvil P."/>
            <person name="Marie D."/>
            <person name="Grebert T."/>
            <person name="Bouchier C."/>
            <person name="Le Panse S."/>
            <person name="Gachenot M."/>
            <person name="Rodriguez F."/>
            <person name="Garrido J.L."/>
        </authorList>
    </citation>
    <scope>NUCLEOTIDE SEQUENCE [LARGE SCALE GENOMIC DNA]</scope>
    <source>
        <strain evidence="1 2">RCC1774</strain>
    </source>
</reference>
<dbReference type="InterPro" id="IPR038396">
    <property type="entry name" value="SpoIIAA-like_sf"/>
</dbReference>
<dbReference type="InterPro" id="IPR021866">
    <property type="entry name" value="SpoIIAA-like"/>
</dbReference>
<evidence type="ECO:0000313" key="1">
    <source>
        <dbReference type="EMBL" id="PZD73102.1"/>
    </source>
</evidence>
<proteinExistence type="predicted"/>
<accession>A0A2W1JQC9</accession>
<keyword evidence="2" id="KW-1185">Reference proteome</keyword>
<dbReference type="Proteomes" id="UP000248857">
    <property type="component" value="Unassembled WGS sequence"/>
</dbReference>
<gene>
    <name evidence="1" type="ORF">C1752_02724</name>
</gene>
<protein>
    <recommendedName>
        <fullName evidence="3">STAS/SEC14 domain-containing protein</fullName>
    </recommendedName>
</protein>
<dbReference type="SUPFAM" id="SSF52091">
    <property type="entry name" value="SpoIIaa-like"/>
    <property type="match status" value="1"/>
</dbReference>
<dbReference type="Gene3D" id="3.40.50.10600">
    <property type="entry name" value="SpoIIaa-like domains"/>
    <property type="match status" value="1"/>
</dbReference>
<dbReference type="AlphaFoldDB" id="A0A2W1JQC9"/>
<dbReference type="RefSeq" id="WP_110986427.1">
    <property type="nucleotide sequence ID" value="NZ_CAWNWM010000007.1"/>
</dbReference>
<name>A0A2W1JQC9_9CYAN</name>
<comment type="caution">
    <text evidence="1">The sequence shown here is derived from an EMBL/GenBank/DDBJ whole genome shotgun (WGS) entry which is preliminary data.</text>
</comment>
<dbReference type="InterPro" id="IPR036513">
    <property type="entry name" value="STAS_dom_sf"/>
</dbReference>
<organism evidence="1 2">
    <name type="scientific">Acaryochloris thomasi RCC1774</name>
    <dbReference type="NCBI Taxonomy" id="1764569"/>
    <lineage>
        <taxon>Bacteria</taxon>
        <taxon>Bacillati</taxon>
        <taxon>Cyanobacteriota</taxon>
        <taxon>Cyanophyceae</taxon>
        <taxon>Acaryochloridales</taxon>
        <taxon>Acaryochloridaceae</taxon>
        <taxon>Acaryochloris</taxon>
        <taxon>Acaryochloris thomasi</taxon>
    </lineage>
</organism>
<dbReference type="EMBL" id="PQWO01000007">
    <property type="protein sequence ID" value="PZD73102.1"/>
    <property type="molecule type" value="Genomic_DNA"/>
</dbReference>
<sequence length="128" mass="14894">MLEYQVVPDTNVIEMSIDGHVSAAEFAELLQMMDGQFERHSKLRLLIKVLKLSSFEPTLIFHDVMFGIRHFFDLSHYAIATDQIWVKRGIIASRLFMLGQIRIYSMDELEKARQWIVPKAPDQNRASI</sequence>
<evidence type="ECO:0000313" key="2">
    <source>
        <dbReference type="Proteomes" id="UP000248857"/>
    </source>
</evidence>
<dbReference type="Pfam" id="PF11964">
    <property type="entry name" value="SpoIIAA-like"/>
    <property type="match status" value="1"/>
</dbReference>
<evidence type="ECO:0008006" key="3">
    <source>
        <dbReference type="Google" id="ProtNLM"/>
    </source>
</evidence>